<comment type="caution">
    <text evidence="2">The sequence shown here is derived from an EMBL/GenBank/DDBJ whole genome shotgun (WGS) entry which is preliminary data.</text>
</comment>
<sequence length="72" mass="8017">MAGKGDNEGLSVGYRIGYQLRRLGLTFFGPAQLGETNDPTSRLAAERAAKVARARREREQREAEERARRSPA</sequence>
<reference evidence="2 3" key="1">
    <citation type="submission" date="2022-11" db="EMBL/GenBank/DDBJ databases">
        <title>Anaerobic phenanthrene biodegradation by a DNRA strain PheN6.</title>
        <authorList>
            <person name="Zhang Z."/>
        </authorList>
    </citation>
    <scope>NUCLEOTIDE SEQUENCE [LARGE SCALE GENOMIC DNA]</scope>
    <source>
        <strain evidence="2 3">PheN6</strain>
    </source>
</reference>
<keyword evidence="3" id="KW-1185">Reference proteome</keyword>
<feature type="compositionally biased region" description="Basic and acidic residues" evidence="1">
    <location>
        <begin position="44"/>
        <end position="72"/>
    </location>
</feature>
<organism evidence="2 3">
    <name type="scientific">Intrasporangium calvum</name>
    <dbReference type="NCBI Taxonomy" id="53358"/>
    <lineage>
        <taxon>Bacteria</taxon>
        <taxon>Bacillati</taxon>
        <taxon>Actinomycetota</taxon>
        <taxon>Actinomycetes</taxon>
        <taxon>Micrococcales</taxon>
        <taxon>Intrasporangiaceae</taxon>
        <taxon>Intrasporangium</taxon>
    </lineage>
</organism>
<accession>A0ABT5GKE7</accession>
<evidence type="ECO:0000256" key="1">
    <source>
        <dbReference type="SAM" id="MobiDB-lite"/>
    </source>
</evidence>
<evidence type="ECO:0000313" key="2">
    <source>
        <dbReference type="EMBL" id="MDC5698699.1"/>
    </source>
</evidence>
<protein>
    <submittedName>
        <fullName evidence="2">Uncharacterized protein</fullName>
    </submittedName>
</protein>
<dbReference type="EMBL" id="JAPFQL010000080">
    <property type="protein sequence ID" value="MDC5698699.1"/>
    <property type="molecule type" value="Genomic_DNA"/>
</dbReference>
<gene>
    <name evidence="2" type="ORF">OO014_15695</name>
</gene>
<proteinExistence type="predicted"/>
<name>A0ABT5GKE7_9MICO</name>
<dbReference type="RefSeq" id="WP_272463265.1">
    <property type="nucleotide sequence ID" value="NZ_JAPFQL010000080.1"/>
</dbReference>
<feature type="region of interest" description="Disordered" evidence="1">
    <location>
        <begin position="32"/>
        <end position="72"/>
    </location>
</feature>
<evidence type="ECO:0000313" key="3">
    <source>
        <dbReference type="Proteomes" id="UP001150259"/>
    </source>
</evidence>
<dbReference type="Proteomes" id="UP001150259">
    <property type="component" value="Unassembled WGS sequence"/>
</dbReference>